<organism evidence="1">
    <name type="scientific">Anguilla anguilla</name>
    <name type="common">European freshwater eel</name>
    <name type="synonym">Muraena anguilla</name>
    <dbReference type="NCBI Taxonomy" id="7936"/>
    <lineage>
        <taxon>Eukaryota</taxon>
        <taxon>Metazoa</taxon>
        <taxon>Chordata</taxon>
        <taxon>Craniata</taxon>
        <taxon>Vertebrata</taxon>
        <taxon>Euteleostomi</taxon>
        <taxon>Actinopterygii</taxon>
        <taxon>Neopterygii</taxon>
        <taxon>Teleostei</taxon>
        <taxon>Anguilliformes</taxon>
        <taxon>Anguillidae</taxon>
        <taxon>Anguilla</taxon>
    </lineage>
</organism>
<sequence>MAFYIRYFLKLLENQSSYFYFHRTTSCNKDYMYFHMIYSSL</sequence>
<evidence type="ECO:0000313" key="1">
    <source>
        <dbReference type="EMBL" id="JAH13510.1"/>
    </source>
</evidence>
<accession>A0A0E9QB04</accession>
<protein>
    <submittedName>
        <fullName evidence="1">Uncharacterized protein</fullName>
    </submittedName>
</protein>
<dbReference type="AlphaFoldDB" id="A0A0E9QB04"/>
<name>A0A0E9QB04_ANGAN</name>
<proteinExistence type="predicted"/>
<dbReference type="EMBL" id="GBXM01095067">
    <property type="protein sequence ID" value="JAH13510.1"/>
    <property type="molecule type" value="Transcribed_RNA"/>
</dbReference>
<reference evidence="1" key="1">
    <citation type="submission" date="2014-11" db="EMBL/GenBank/DDBJ databases">
        <authorList>
            <person name="Amaro Gonzalez C."/>
        </authorList>
    </citation>
    <scope>NUCLEOTIDE SEQUENCE</scope>
</reference>
<reference evidence="1" key="2">
    <citation type="journal article" date="2015" name="Fish Shellfish Immunol.">
        <title>Early steps in the European eel (Anguilla anguilla)-Vibrio vulnificus interaction in the gills: Role of the RtxA13 toxin.</title>
        <authorList>
            <person name="Callol A."/>
            <person name="Pajuelo D."/>
            <person name="Ebbesson L."/>
            <person name="Teles M."/>
            <person name="MacKenzie S."/>
            <person name="Amaro C."/>
        </authorList>
    </citation>
    <scope>NUCLEOTIDE SEQUENCE</scope>
</reference>